<name>A0A2A6BWV4_PRIPA</name>
<keyword evidence="2" id="KW-1185">Reference proteome</keyword>
<dbReference type="EnsemblMetazoa" id="PPA42617.1">
    <property type="protein sequence ID" value="PPA42617.1"/>
    <property type="gene ID" value="WBGene00280986"/>
</dbReference>
<evidence type="ECO:0000313" key="2">
    <source>
        <dbReference type="Proteomes" id="UP000005239"/>
    </source>
</evidence>
<accession>A0A2A6BWV4</accession>
<dbReference type="Proteomes" id="UP000005239">
    <property type="component" value="Unassembled WGS sequence"/>
</dbReference>
<accession>A0A8R1YZZ8</accession>
<sequence length="106" mass="12374">MRKPALHTVNFGHIFRHTLSGMVLFRTEILPVFREVTDDETNMIPFLVEMVRHEGILRAALSGNTSFKKGLHFMRAGYLSDYLKNSHKWWQEDFIDSANLDATDEY</sequence>
<protein>
    <submittedName>
        <fullName evidence="1">Uncharacterized protein</fullName>
    </submittedName>
</protein>
<organism evidence="1 2">
    <name type="scientific">Pristionchus pacificus</name>
    <name type="common">Parasitic nematode worm</name>
    <dbReference type="NCBI Taxonomy" id="54126"/>
    <lineage>
        <taxon>Eukaryota</taxon>
        <taxon>Metazoa</taxon>
        <taxon>Ecdysozoa</taxon>
        <taxon>Nematoda</taxon>
        <taxon>Chromadorea</taxon>
        <taxon>Rhabditida</taxon>
        <taxon>Rhabditina</taxon>
        <taxon>Diplogasteromorpha</taxon>
        <taxon>Diplogasteroidea</taxon>
        <taxon>Neodiplogasteridae</taxon>
        <taxon>Pristionchus</taxon>
    </lineage>
</organism>
<gene>
    <name evidence="1" type="primary">WBGene00280986</name>
</gene>
<evidence type="ECO:0000313" key="1">
    <source>
        <dbReference type="EnsemblMetazoa" id="PPA42617.1"/>
    </source>
</evidence>
<reference evidence="2" key="1">
    <citation type="journal article" date="2008" name="Nat. Genet.">
        <title>The Pristionchus pacificus genome provides a unique perspective on nematode lifestyle and parasitism.</title>
        <authorList>
            <person name="Dieterich C."/>
            <person name="Clifton S.W."/>
            <person name="Schuster L.N."/>
            <person name="Chinwalla A."/>
            <person name="Delehaunty K."/>
            <person name="Dinkelacker I."/>
            <person name="Fulton L."/>
            <person name="Fulton R."/>
            <person name="Godfrey J."/>
            <person name="Minx P."/>
            <person name="Mitreva M."/>
            <person name="Roeseler W."/>
            <person name="Tian H."/>
            <person name="Witte H."/>
            <person name="Yang S.P."/>
            <person name="Wilson R.K."/>
            <person name="Sommer R.J."/>
        </authorList>
    </citation>
    <scope>NUCLEOTIDE SEQUENCE [LARGE SCALE GENOMIC DNA]</scope>
    <source>
        <strain evidence="2">PS312</strain>
    </source>
</reference>
<dbReference type="AlphaFoldDB" id="A0A2A6BWV4"/>
<proteinExistence type="predicted"/>
<reference evidence="1" key="2">
    <citation type="submission" date="2022-06" db="UniProtKB">
        <authorList>
            <consortium name="EnsemblMetazoa"/>
        </authorList>
    </citation>
    <scope>IDENTIFICATION</scope>
    <source>
        <strain evidence="1">PS312</strain>
    </source>
</reference>